<sequence>MNLEKAKTFILTLLVLFSVFLTWMIWNNQPNYDWLNLKDLDNIAIAKEKKVSDVVLPVKILYHENSLTTGTVHDGEISRVMNLLKTWTFDMSSSRLLPKKDLYGLMSGKNRIELDFPNPVPFSVYQNVLNFANKKIPNGNFDHIVVELNKGTKNLNHVYFISLVSNKVYEASTDQKAIQVFIAKLNENHDLYKPYEEFSLSGSRKVYLPAGNPVMNQYKYATTEIDIDKFKKALFVDPNFVKRVAGEYTNGISLLRTDESNKVLTYVNPGENIGYSMDPNHLLTRAIDFINQHSGWMDQYQYFEMNEKENKVVFRLFKDGYPVFNNDGMAEIQEYQGKNEIYKYVRPYYALSLNLPIKSAAVQLASARNVIAQLQKDPSIQMDKVTDIAAGYRLIKEEGNEGIVSLKPAWYYCYNGTWRMVGGDEDGLE</sequence>
<feature type="transmembrane region" description="Helical" evidence="1">
    <location>
        <begin position="9"/>
        <end position="26"/>
    </location>
</feature>
<dbReference type="Pfam" id="PF07435">
    <property type="entry name" value="YycH"/>
    <property type="match status" value="1"/>
</dbReference>
<dbReference type="Gene3D" id="3.30.310.160">
    <property type="entry name" value="YycH protein, domain 2"/>
    <property type="match status" value="1"/>
</dbReference>
<name>A0A5J4J502_9BACI</name>
<dbReference type="EMBL" id="BKZQ01000014">
    <property type="protein sequence ID" value="GER70046.1"/>
    <property type="molecule type" value="Genomic_DNA"/>
</dbReference>
<evidence type="ECO:0000256" key="1">
    <source>
        <dbReference type="SAM" id="Phobius"/>
    </source>
</evidence>
<dbReference type="Proteomes" id="UP000391919">
    <property type="component" value="Unassembled WGS sequence"/>
</dbReference>
<keyword evidence="1" id="KW-0472">Membrane</keyword>
<evidence type="ECO:0000259" key="2">
    <source>
        <dbReference type="Pfam" id="PF07435"/>
    </source>
</evidence>
<accession>A0A5J4J502</accession>
<organism evidence="3 4">
    <name type="scientific">Weizmannia acidilactici</name>
    <dbReference type="NCBI Taxonomy" id="2607726"/>
    <lineage>
        <taxon>Bacteria</taxon>
        <taxon>Bacillati</taxon>
        <taxon>Bacillota</taxon>
        <taxon>Bacilli</taxon>
        <taxon>Bacillales</taxon>
        <taxon>Bacillaceae</taxon>
        <taxon>Heyndrickxia</taxon>
    </lineage>
</organism>
<comment type="caution">
    <text evidence="3">The sequence shown here is derived from an EMBL/GenBank/DDBJ whole genome shotgun (WGS) entry which is preliminary data.</text>
</comment>
<evidence type="ECO:0000313" key="4">
    <source>
        <dbReference type="Proteomes" id="UP000391919"/>
    </source>
</evidence>
<dbReference type="Gene3D" id="3.10.450.310">
    <property type="match status" value="1"/>
</dbReference>
<keyword evidence="4" id="KW-1185">Reference proteome</keyword>
<dbReference type="CDD" id="cd15787">
    <property type="entry name" value="YycH_N"/>
    <property type="match status" value="1"/>
</dbReference>
<gene>
    <name evidence="3" type="ORF">BpJC7_13490</name>
</gene>
<reference evidence="3 4" key="1">
    <citation type="submission" date="2019-09" db="EMBL/GenBank/DDBJ databases">
        <title>Draft genome sequence of Bacillus sp. JC-7.</title>
        <authorList>
            <person name="Tanaka N."/>
            <person name="Shiwa Y."/>
            <person name="Fujita N."/>
            <person name="Tanasupawat S."/>
        </authorList>
    </citation>
    <scope>NUCLEOTIDE SEQUENCE [LARGE SCALE GENOMIC DNA]</scope>
    <source>
        <strain evidence="3 4">JC-7</strain>
    </source>
</reference>
<proteinExistence type="predicted"/>
<keyword evidence="1" id="KW-0812">Transmembrane</keyword>
<dbReference type="InterPro" id="IPR042274">
    <property type="entry name" value="YycH/YycI_2"/>
</dbReference>
<protein>
    <submittedName>
        <fullName evidence="3">Transcriptional regulator</fullName>
    </submittedName>
</protein>
<dbReference type="RefSeq" id="WP_151705931.1">
    <property type="nucleotide sequence ID" value="NZ_BKZQ01000014.1"/>
</dbReference>
<evidence type="ECO:0000313" key="3">
    <source>
        <dbReference type="EMBL" id="GER70046.1"/>
    </source>
</evidence>
<feature type="domain" description="Regulatory protein YycH" evidence="2">
    <location>
        <begin position="4"/>
        <end position="421"/>
    </location>
</feature>
<dbReference type="AlphaFoldDB" id="A0A5J4J502"/>
<dbReference type="InterPro" id="IPR009996">
    <property type="entry name" value="YycH"/>
</dbReference>
<keyword evidence="1" id="KW-1133">Transmembrane helix</keyword>